<dbReference type="Gene3D" id="1.20.120.330">
    <property type="entry name" value="Nucleotidyltransferases domain 2"/>
    <property type="match status" value="1"/>
</dbReference>
<accession>A0ABS8D7D8</accession>
<evidence type="ECO:0000256" key="1">
    <source>
        <dbReference type="SAM" id="MobiDB-lite"/>
    </source>
</evidence>
<evidence type="ECO:0000313" key="2">
    <source>
        <dbReference type="EMBL" id="MCB6183896.1"/>
    </source>
</evidence>
<feature type="region of interest" description="Disordered" evidence="1">
    <location>
        <begin position="37"/>
        <end position="64"/>
    </location>
</feature>
<keyword evidence="3" id="KW-1185">Reference proteome</keyword>
<gene>
    <name evidence="2" type="ORF">LIN78_10105</name>
</gene>
<dbReference type="SUPFAM" id="SSF57997">
    <property type="entry name" value="Tropomyosin"/>
    <property type="match status" value="1"/>
</dbReference>
<comment type="caution">
    <text evidence="2">The sequence shown here is derived from an EMBL/GenBank/DDBJ whole genome shotgun (WGS) entry which is preliminary data.</text>
</comment>
<feature type="compositionally biased region" description="Basic and acidic residues" evidence="1">
    <location>
        <begin position="48"/>
        <end position="64"/>
    </location>
</feature>
<reference evidence="2" key="1">
    <citation type="submission" date="2021-10" db="EMBL/GenBank/DDBJ databases">
        <title>The complete genome sequence of Leeia sp. TBRC 13508.</title>
        <authorList>
            <person name="Charoenyingcharoen P."/>
            <person name="Yukphan P."/>
        </authorList>
    </citation>
    <scope>NUCLEOTIDE SEQUENCE</scope>
    <source>
        <strain evidence="2">TBRC 13508</strain>
    </source>
</reference>
<evidence type="ECO:0000313" key="3">
    <source>
        <dbReference type="Proteomes" id="UP001165395"/>
    </source>
</evidence>
<dbReference type="Proteomes" id="UP001165395">
    <property type="component" value="Unassembled WGS sequence"/>
</dbReference>
<dbReference type="EMBL" id="JAJBZT010000005">
    <property type="protein sequence ID" value="MCB6183896.1"/>
    <property type="molecule type" value="Genomic_DNA"/>
</dbReference>
<sequence>MSSVLLICATTAFAGPAEDEVRHAQLWHEMKLNEASATQEQLEDAEDDLQKAKKRLQDAQKSFDEATQKRDLALKKNQDAQAAIKAADSRLDKAWSVMDQQKKSVGN</sequence>
<dbReference type="RefSeq" id="WP_227180678.1">
    <property type="nucleotide sequence ID" value="NZ_JAJBZT010000005.1"/>
</dbReference>
<name>A0ABS8D7D8_9NEIS</name>
<proteinExistence type="predicted"/>
<organism evidence="2 3">
    <name type="scientific">Leeia speluncae</name>
    <dbReference type="NCBI Taxonomy" id="2884804"/>
    <lineage>
        <taxon>Bacteria</taxon>
        <taxon>Pseudomonadati</taxon>
        <taxon>Pseudomonadota</taxon>
        <taxon>Betaproteobacteria</taxon>
        <taxon>Neisseriales</taxon>
        <taxon>Leeiaceae</taxon>
        <taxon>Leeia</taxon>
    </lineage>
</organism>
<protein>
    <submittedName>
        <fullName evidence="2">Uncharacterized protein</fullName>
    </submittedName>
</protein>